<dbReference type="RefSeq" id="WP_274051103.1">
    <property type="nucleotide sequence ID" value="NZ_CP059693.1"/>
</dbReference>
<dbReference type="Pfam" id="PF05345">
    <property type="entry name" value="He_PIG"/>
    <property type="match status" value="1"/>
</dbReference>
<proteinExistence type="predicted"/>
<accession>A0ABY7VBK4</accession>
<dbReference type="SUPFAM" id="SSF63825">
    <property type="entry name" value="YWTD domain"/>
    <property type="match status" value="1"/>
</dbReference>
<organism evidence="3 4">
    <name type="scientific">Thalassomonas haliotis</name>
    <dbReference type="NCBI Taxonomy" id="485448"/>
    <lineage>
        <taxon>Bacteria</taxon>
        <taxon>Pseudomonadati</taxon>
        <taxon>Pseudomonadota</taxon>
        <taxon>Gammaproteobacteria</taxon>
        <taxon>Alteromonadales</taxon>
        <taxon>Colwelliaceae</taxon>
        <taxon>Thalassomonas</taxon>
    </lineage>
</organism>
<dbReference type="InterPro" id="IPR006644">
    <property type="entry name" value="Cadg"/>
</dbReference>
<evidence type="ECO:0000259" key="2">
    <source>
        <dbReference type="SMART" id="SM00736"/>
    </source>
</evidence>
<gene>
    <name evidence="3" type="ORF">H3N35_22765</name>
</gene>
<protein>
    <recommendedName>
        <fullName evidence="2">Dystroglycan-type cadherin-like domain-containing protein</fullName>
    </recommendedName>
</protein>
<evidence type="ECO:0000313" key="3">
    <source>
        <dbReference type="EMBL" id="WDE11029.1"/>
    </source>
</evidence>
<dbReference type="Proteomes" id="UP001215231">
    <property type="component" value="Chromosome"/>
</dbReference>
<dbReference type="Gene3D" id="2.60.40.10">
    <property type="entry name" value="Immunoglobulins"/>
    <property type="match status" value="2"/>
</dbReference>
<dbReference type="SUPFAM" id="SSF49313">
    <property type="entry name" value="Cadherin-like"/>
    <property type="match status" value="1"/>
</dbReference>
<dbReference type="SMART" id="SM00736">
    <property type="entry name" value="CADG"/>
    <property type="match status" value="1"/>
</dbReference>
<sequence>MFSVDFFRKSFVALSVLGLAACGGGSGGSSDSGNSATSPDTAVTSSDNAPVVANPIGDESAKVGENYHFDIPADTCTDADGDAITYSITRMSNGSGLSLVNFNSIQGTPTRPGIASVTVTCSAGSASATDEFIITITEDNIAPTVDAGDEQTVTAGDTVTLTAVAADANTDGSIASYLWQQMSGDINVETITDSDQAVASFIAPDVDNTQTLTFTVQVTDNLGATSSDTVDITVLSKNMPEVAVDFPLPYAEITASEIDVFGNVTTKNGATLASVTLSANETSYDAVIDEEGNAWRVADVSLTDVESITVTATDSKGLTGSSVLPISASSSSEIDIDNNIVDMSLDTANNRMYVQVTGLVVSDIKTYAIDLTDGTQSTVAATDTEDTFSNAQRFSIAFDKTSNQLVTGVNNGVTSAVLVTDIATLERSVLSSDVIGSGPSFGLITDIIFDDQGLAYLIDNTNNQVLSLDLTTGNRTLVADGSASPQAISFPLSGIFNPGNDSLIVATNSFFGSPLQTVDTTVVNSVAEIEGTTTYTVNDLAIDNANQVIYFVDEDNNLTSYDLTSETTSVLIENFLNVTSIVTSTVSSVGLEFDDESKLLYIVGDSLDTRVNTVFVYDVVSGDYIKL</sequence>
<reference evidence="3 4" key="1">
    <citation type="journal article" date="2022" name="Mar. Drugs">
        <title>Bioassay-Guided Fractionation Leads to the Detection of Cholic Acid Generated by the Rare Thalassomonas sp.</title>
        <authorList>
            <person name="Pheiffer F."/>
            <person name="Schneider Y.K."/>
            <person name="Hansen E.H."/>
            <person name="Andersen J.H."/>
            <person name="Isaksson J."/>
            <person name="Busche T."/>
            <person name="R C."/>
            <person name="Kalinowski J."/>
            <person name="Zyl L.V."/>
            <person name="Trindade M."/>
        </authorList>
    </citation>
    <scope>NUCLEOTIDE SEQUENCE [LARGE SCALE GENOMIC DNA]</scope>
    <source>
        <strain evidence="3 4">A5K-61T</strain>
    </source>
</reference>
<feature type="domain" description="Dystroglycan-type cadherin-like" evidence="2">
    <location>
        <begin position="51"/>
        <end position="143"/>
    </location>
</feature>
<dbReference type="SUPFAM" id="SSF49299">
    <property type="entry name" value="PKD domain"/>
    <property type="match status" value="1"/>
</dbReference>
<feature type="region of interest" description="Disordered" evidence="1">
    <location>
        <begin position="27"/>
        <end position="55"/>
    </location>
</feature>
<feature type="compositionally biased region" description="Polar residues" evidence="1">
    <location>
        <begin position="39"/>
        <end position="48"/>
    </location>
</feature>
<dbReference type="InterPro" id="IPR035986">
    <property type="entry name" value="PKD_dom_sf"/>
</dbReference>
<dbReference type="InterPro" id="IPR013783">
    <property type="entry name" value="Ig-like_fold"/>
</dbReference>
<evidence type="ECO:0000313" key="4">
    <source>
        <dbReference type="Proteomes" id="UP001215231"/>
    </source>
</evidence>
<evidence type="ECO:0000256" key="1">
    <source>
        <dbReference type="SAM" id="MobiDB-lite"/>
    </source>
</evidence>
<dbReference type="Pfam" id="PF22352">
    <property type="entry name" value="K319L-like_PKD"/>
    <property type="match status" value="1"/>
</dbReference>
<name>A0ABY7VBK4_9GAMM</name>
<keyword evidence="4" id="KW-1185">Reference proteome</keyword>
<dbReference type="InterPro" id="IPR015919">
    <property type="entry name" value="Cadherin-like_sf"/>
</dbReference>
<dbReference type="EMBL" id="CP059693">
    <property type="protein sequence ID" value="WDE11029.1"/>
    <property type="molecule type" value="Genomic_DNA"/>
</dbReference>